<evidence type="ECO:0000256" key="2">
    <source>
        <dbReference type="ARBA" id="ARBA00022670"/>
    </source>
</evidence>
<dbReference type="PANTHER" id="PTHR43126">
    <property type="entry name" value="D-ALANYL-D-ALANINE DIPEPTIDASE"/>
    <property type="match status" value="1"/>
</dbReference>
<dbReference type="GO" id="GO:0160237">
    <property type="term" value="F:D-Ala-D-Ala dipeptidase activity"/>
    <property type="evidence" value="ECO:0007669"/>
    <property type="project" value="UniProtKB-EC"/>
</dbReference>
<accession>A0A090EV39</accession>
<evidence type="ECO:0000256" key="3">
    <source>
        <dbReference type="ARBA" id="ARBA00022723"/>
    </source>
</evidence>
<dbReference type="Proteomes" id="UP000046373">
    <property type="component" value="Unassembled WGS sequence"/>
</dbReference>
<keyword evidence="6 9" id="KW-0224">Dipeptidase</keyword>
<evidence type="ECO:0000256" key="1">
    <source>
        <dbReference type="ARBA" id="ARBA00001362"/>
    </source>
</evidence>
<evidence type="ECO:0000256" key="6">
    <source>
        <dbReference type="ARBA" id="ARBA00022997"/>
    </source>
</evidence>
<keyword evidence="4 9" id="KW-0378">Hydrolase</keyword>
<organism evidence="9 10">
    <name type="scientific">Mesorhizobium plurifarium</name>
    <dbReference type="NCBI Taxonomy" id="69974"/>
    <lineage>
        <taxon>Bacteria</taxon>
        <taxon>Pseudomonadati</taxon>
        <taxon>Pseudomonadota</taxon>
        <taxon>Alphaproteobacteria</taxon>
        <taxon>Hyphomicrobiales</taxon>
        <taxon>Phyllobacteriaceae</taxon>
        <taxon>Mesorhizobium</taxon>
    </lineage>
</organism>
<dbReference type="AlphaFoldDB" id="A0A090EV39"/>
<protein>
    <submittedName>
        <fullName evidence="9">D-Ala-D-Ala dipeptidase</fullName>
        <ecNumber evidence="9">3.4.13.22</ecNumber>
    </submittedName>
</protein>
<evidence type="ECO:0000256" key="8">
    <source>
        <dbReference type="ARBA" id="ARBA00023316"/>
    </source>
</evidence>
<evidence type="ECO:0000313" key="10">
    <source>
        <dbReference type="Proteomes" id="UP000046373"/>
    </source>
</evidence>
<evidence type="ECO:0000256" key="5">
    <source>
        <dbReference type="ARBA" id="ARBA00022833"/>
    </source>
</evidence>
<keyword evidence="7" id="KW-0482">Metalloprotease</keyword>
<evidence type="ECO:0000256" key="4">
    <source>
        <dbReference type="ARBA" id="ARBA00022801"/>
    </source>
</evidence>
<dbReference type="GO" id="GO:0071555">
    <property type="term" value="P:cell wall organization"/>
    <property type="evidence" value="ECO:0007669"/>
    <property type="project" value="UniProtKB-KW"/>
</dbReference>
<proteinExistence type="predicted"/>
<dbReference type="Gene3D" id="3.30.1380.10">
    <property type="match status" value="1"/>
</dbReference>
<dbReference type="SUPFAM" id="SSF55166">
    <property type="entry name" value="Hedgehog/DD-peptidase"/>
    <property type="match status" value="1"/>
</dbReference>
<dbReference type="GO" id="GO:0008237">
    <property type="term" value="F:metallopeptidase activity"/>
    <property type="evidence" value="ECO:0007669"/>
    <property type="project" value="UniProtKB-KW"/>
</dbReference>
<reference evidence="9 10" key="1">
    <citation type="submission" date="2014-08" db="EMBL/GenBank/DDBJ databases">
        <authorList>
            <person name="Moulin Lionel"/>
        </authorList>
    </citation>
    <scope>NUCLEOTIDE SEQUENCE [LARGE SCALE GENOMIC DNA]</scope>
</reference>
<dbReference type="EC" id="3.4.13.22" evidence="9"/>
<comment type="catalytic activity">
    <reaction evidence="1">
        <text>D-alanyl-D-alanine + H2O = 2 D-alanine</text>
        <dbReference type="Rhea" id="RHEA:20661"/>
        <dbReference type="ChEBI" id="CHEBI:15377"/>
        <dbReference type="ChEBI" id="CHEBI:57416"/>
        <dbReference type="ChEBI" id="CHEBI:57822"/>
        <dbReference type="EC" id="3.4.13.22"/>
    </reaction>
</comment>
<dbReference type="Pfam" id="PF01427">
    <property type="entry name" value="Peptidase_M15"/>
    <property type="match status" value="1"/>
</dbReference>
<gene>
    <name evidence="9" type="ORF">MPLDJ20_150466</name>
</gene>
<sequence>MPGRAEGGASRRPSLGALFVALALLISLSAYANPLPAGFVRLAEIDPTIRQDIRYAGRENFLHRKVYGYDAPVCILTATAAKALSGVQKAITAKGLTLVVFDCYRPARRRRHG</sequence>
<name>A0A090EV39_MESPL</name>
<dbReference type="GO" id="GO:0006508">
    <property type="term" value="P:proteolysis"/>
    <property type="evidence" value="ECO:0007669"/>
    <property type="project" value="UniProtKB-KW"/>
</dbReference>
<keyword evidence="5" id="KW-0862">Zinc</keyword>
<dbReference type="InterPro" id="IPR009045">
    <property type="entry name" value="Zn_M74/Hedgehog-like"/>
</dbReference>
<evidence type="ECO:0000256" key="7">
    <source>
        <dbReference type="ARBA" id="ARBA00023049"/>
    </source>
</evidence>
<keyword evidence="8" id="KW-0961">Cell wall biogenesis/degradation</keyword>
<dbReference type="PANTHER" id="PTHR43126:SF1">
    <property type="entry name" value="D-ALANYL-D-ALANINE DIPEPTIDASE"/>
    <property type="match status" value="1"/>
</dbReference>
<dbReference type="InterPro" id="IPR000755">
    <property type="entry name" value="A_A_dipeptidase"/>
</dbReference>
<evidence type="ECO:0000313" key="9">
    <source>
        <dbReference type="EMBL" id="CDX33231.1"/>
    </source>
</evidence>
<dbReference type="GO" id="GO:0046872">
    <property type="term" value="F:metal ion binding"/>
    <property type="evidence" value="ECO:0007669"/>
    <property type="project" value="UniProtKB-KW"/>
</dbReference>
<dbReference type="EMBL" id="CCNB01000007">
    <property type="protein sequence ID" value="CDX33231.1"/>
    <property type="molecule type" value="Genomic_DNA"/>
</dbReference>
<keyword evidence="2" id="KW-0645">Protease</keyword>
<keyword evidence="3" id="KW-0479">Metal-binding</keyword>